<feature type="domain" description="Serine aminopeptidase S33" evidence="1">
    <location>
        <begin position="25"/>
        <end position="267"/>
    </location>
</feature>
<evidence type="ECO:0000313" key="2">
    <source>
        <dbReference type="EMBL" id="KJE19980.1"/>
    </source>
</evidence>
<keyword evidence="3" id="KW-1185">Reference proteome</keyword>
<dbReference type="RefSeq" id="WP_044888180.1">
    <property type="nucleotide sequence ID" value="NZ_JYFN01000076.1"/>
</dbReference>
<name>A0A0D8B798_9ACTN</name>
<dbReference type="SUPFAM" id="SSF53474">
    <property type="entry name" value="alpha/beta-Hydrolases"/>
    <property type="match status" value="1"/>
</dbReference>
<dbReference type="OrthoDB" id="9806902at2"/>
<dbReference type="Proteomes" id="UP000032545">
    <property type="component" value="Unassembled WGS sequence"/>
</dbReference>
<comment type="caution">
    <text evidence="2">The sequence shown here is derived from an EMBL/GenBank/DDBJ whole genome shotgun (WGS) entry which is preliminary data.</text>
</comment>
<sequence length="297" mass="29520">MTSAQLSPAPASTIAAWDNPPAVAPRGTIILVVGRGEHPGVYERFGTRIAFDGYRVRVVGDPTADADAVTADIRTLLSDPDLPAPRVLAGSDAGAAFVAALAATGTVQADALLLVGLPPATAGAPAPAGPASAAAATSVAVGATEAGATEAGAIGAGAIGAEGAAAGGEDADGEGRWAAELAARTACPTHQARLSADPHLRRGGLDTPVPPAWLADGDLGRVDLPVLGLHGTADLVSPLGQVRARYAAAPRAELVTIDGGKHDALNDATHRTAAAAVVLFLERLRLGSELPAIARWS</sequence>
<dbReference type="Gene3D" id="3.40.50.1820">
    <property type="entry name" value="alpha/beta hydrolase"/>
    <property type="match status" value="1"/>
</dbReference>
<organism evidence="2 3">
    <name type="scientific">Frankia torreyi</name>
    <dbReference type="NCBI Taxonomy" id="1856"/>
    <lineage>
        <taxon>Bacteria</taxon>
        <taxon>Bacillati</taxon>
        <taxon>Actinomycetota</taxon>
        <taxon>Actinomycetes</taxon>
        <taxon>Frankiales</taxon>
        <taxon>Frankiaceae</taxon>
        <taxon>Frankia</taxon>
    </lineage>
</organism>
<dbReference type="InterPro" id="IPR029058">
    <property type="entry name" value="AB_hydrolase_fold"/>
</dbReference>
<dbReference type="Pfam" id="PF12146">
    <property type="entry name" value="Hydrolase_4"/>
    <property type="match status" value="1"/>
</dbReference>
<accession>A0A0D8B798</accession>
<gene>
    <name evidence="2" type="ORF">FF36_05743</name>
</gene>
<evidence type="ECO:0000259" key="1">
    <source>
        <dbReference type="Pfam" id="PF12146"/>
    </source>
</evidence>
<dbReference type="InterPro" id="IPR022742">
    <property type="entry name" value="Hydrolase_4"/>
</dbReference>
<reference evidence="3" key="1">
    <citation type="submission" date="2015-02" db="EMBL/GenBank/DDBJ databases">
        <title>Draft Genome of Frankia sp. CpI1-S.</title>
        <authorList>
            <person name="Oshone R.T."/>
            <person name="Ngom M."/>
            <person name="Ghodhbane-Gtari F."/>
            <person name="Gtari M."/>
            <person name="Morris K."/>
            <person name="Thomas K."/>
            <person name="Sen A."/>
            <person name="Tisa L.S."/>
        </authorList>
    </citation>
    <scope>NUCLEOTIDE SEQUENCE [LARGE SCALE GENOMIC DNA]</scope>
    <source>
        <strain evidence="3">CpI1-S</strain>
    </source>
</reference>
<dbReference type="PATRIC" id="fig|1502723.3.peg.6361"/>
<dbReference type="EMBL" id="JYFN01000076">
    <property type="protein sequence ID" value="KJE19980.1"/>
    <property type="molecule type" value="Genomic_DNA"/>
</dbReference>
<dbReference type="AlphaFoldDB" id="A0A0D8B798"/>
<evidence type="ECO:0000313" key="3">
    <source>
        <dbReference type="Proteomes" id="UP000032545"/>
    </source>
</evidence>
<protein>
    <submittedName>
        <fullName evidence="2">Lysophospholipase</fullName>
    </submittedName>
</protein>
<reference evidence="2 3" key="2">
    <citation type="journal article" date="2016" name="Genome Announc.">
        <title>Permanent Draft Genome Sequences for Two Variants of Frankia sp. Strain CpI1, the First Frankia Strain Isolated from Root Nodules of Comptonia peregrina.</title>
        <authorList>
            <person name="Oshone R."/>
            <person name="Hurst S.G.IV."/>
            <person name="Abebe-Akele F."/>
            <person name="Simpson S."/>
            <person name="Morris K."/>
            <person name="Thomas W.K."/>
            <person name="Tisa L.S."/>
        </authorList>
    </citation>
    <scope>NUCLEOTIDE SEQUENCE [LARGE SCALE GENOMIC DNA]</scope>
    <source>
        <strain evidence="3">CpI1-S</strain>
    </source>
</reference>
<proteinExistence type="predicted"/>